<feature type="transmembrane region" description="Helical" evidence="1">
    <location>
        <begin position="65"/>
        <end position="86"/>
    </location>
</feature>
<keyword evidence="1" id="KW-1133">Transmembrane helix</keyword>
<keyword evidence="1" id="KW-0472">Membrane</keyword>
<organism evidence="2 3">
    <name type="scientific">Methanobacterium paludis (strain DSM 25820 / JCM 18151 / SWAN1)</name>
    <dbReference type="NCBI Taxonomy" id="868131"/>
    <lineage>
        <taxon>Archaea</taxon>
        <taxon>Methanobacteriati</taxon>
        <taxon>Methanobacteriota</taxon>
        <taxon>Methanomada group</taxon>
        <taxon>Methanobacteria</taxon>
        <taxon>Methanobacteriales</taxon>
        <taxon>Methanobacteriaceae</taxon>
        <taxon>Methanobacterium</taxon>
    </lineage>
</organism>
<gene>
    <name evidence="2" type="ordered locus">MSWAN_0892</name>
</gene>
<keyword evidence="3" id="KW-1185">Reference proteome</keyword>
<sequence length="159" mass="18702">MGDKVDENQDHLNAHKSLKFLIKEREEPKKSSYIIAVIVNLILLYIFNSIPPWNISFITGTFRDVLLIFNLSVIVTITGNILFLIYSQSWFRNVMQAIMHFLGFFVTYTFYVVFPFNFSQEYVVFSLKFALIVIMIVMVVLTIVEVLKFILKILEHFLY</sequence>
<feature type="transmembrane region" description="Helical" evidence="1">
    <location>
        <begin position="33"/>
        <end position="53"/>
    </location>
</feature>
<dbReference type="eggNOG" id="arCOG10255">
    <property type="taxonomic scope" value="Archaea"/>
</dbReference>
<dbReference type="KEGG" id="mew:MSWAN_0892"/>
<protein>
    <submittedName>
        <fullName evidence="2">Uncharacterized protein</fullName>
    </submittedName>
</protein>
<dbReference type="Proteomes" id="UP000009231">
    <property type="component" value="Chromosome"/>
</dbReference>
<name>F6D251_METPW</name>
<proteinExistence type="predicted"/>
<dbReference type="OrthoDB" id="71575at2157"/>
<evidence type="ECO:0000313" key="3">
    <source>
        <dbReference type="Proteomes" id="UP000009231"/>
    </source>
</evidence>
<dbReference type="HOGENOM" id="CLU_1718214_0_0_2"/>
<accession>F6D251</accession>
<feature type="transmembrane region" description="Helical" evidence="1">
    <location>
        <begin position="129"/>
        <end position="151"/>
    </location>
</feature>
<reference evidence="2 3" key="1">
    <citation type="journal article" date="2014" name="Int. J. Syst. Evol. Microbiol.">
        <title>Methanobacterium paludis sp. nov. and a novel strain of Methanobacterium lacus isolated from northern peatlands.</title>
        <authorList>
            <person name="Cadillo-Quiroz H."/>
            <person name="Brauer S.L."/>
            <person name="Goodson N."/>
            <person name="Yavitt J.B."/>
            <person name="Zinder S.H."/>
        </authorList>
    </citation>
    <scope>NUCLEOTIDE SEQUENCE [LARGE SCALE GENOMIC DNA]</scope>
    <source>
        <strain evidence="3">DSM 25820 / JCM 18151 / SWAN1</strain>
    </source>
</reference>
<keyword evidence="1" id="KW-0812">Transmembrane</keyword>
<evidence type="ECO:0000256" key="1">
    <source>
        <dbReference type="SAM" id="Phobius"/>
    </source>
</evidence>
<dbReference type="EMBL" id="CP002772">
    <property type="protein sequence ID" value="AEG17917.1"/>
    <property type="molecule type" value="Genomic_DNA"/>
</dbReference>
<feature type="transmembrane region" description="Helical" evidence="1">
    <location>
        <begin position="98"/>
        <end position="117"/>
    </location>
</feature>
<dbReference type="AlphaFoldDB" id="F6D251"/>
<evidence type="ECO:0000313" key="2">
    <source>
        <dbReference type="EMBL" id="AEG17917.1"/>
    </source>
</evidence>